<sequence length="76" mass="8605">MASSSELNIARKNLADALGDSMTLYLQNLNAWFKKKLNKEDFDYEARKLMRNDTVHLHNEFLLALIAKCSIVSSSG</sequence>
<dbReference type="PANTHER" id="PTHR21277:SF5">
    <property type="entry name" value="TRANSCRIPTIONAL ADAPTER 1"/>
    <property type="match status" value="1"/>
</dbReference>
<dbReference type="Proteomes" id="UP000735302">
    <property type="component" value="Unassembled WGS sequence"/>
</dbReference>
<dbReference type="InterPro" id="IPR024738">
    <property type="entry name" value="Hfi1/Tada1"/>
</dbReference>
<evidence type="ECO:0000256" key="2">
    <source>
        <dbReference type="ARBA" id="ARBA00010314"/>
    </source>
</evidence>
<evidence type="ECO:0000256" key="5">
    <source>
        <dbReference type="ARBA" id="ARBA00023242"/>
    </source>
</evidence>
<evidence type="ECO:0000256" key="1">
    <source>
        <dbReference type="ARBA" id="ARBA00004123"/>
    </source>
</evidence>
<dbReference type="GO" id="GO:0000124">
    <property type="term" value="C:SAGA complex"/>
    <property type="evidence" value="ECO:0007669"/>
    <property type="project" value="UniProtKB-ARBA"/>
</dbReference>
<evidence type="ECO:0000313" key="7">
    <source>
        <dbReference type="Proteomes" id="UP000735302"/>
    </source>
</evidence>
<evidence type="ECO:0000256" key="3">
    <source>
        <dbReference type="ARBA" id="ARBA00023015"/>
    </source>
</evidence>
<comment type="subcellular location">
    <subcellularLocation>
        <location evidence="1">Nucleus</location>
    </subcellularLocation>
</comment>
<dbReference type="GO" id="GO:0006357">
    <property type="term" value="P:regulation of transcription by RNA polymerase II"/>
    <property type="evidence" value="ECO:0007669"/>
    <property type="project" value="TreeGrafter"/>
</dbReference>
<keyword evidence="5" id="KW-0539">Nucleus</keyword>
<evidence type="ECO:0000313" key="6">
    <source>
        <dbReference type="EMBL" id="GFN95442.1"/>
    </source>
</evidence>
<evidence type="ECO:0000256" key="4">
    <source>
        <dbReference type="ARBA" id="ARBA00023163"/>
    </source>
</evidence>
<keyword evidence="4" id="KW-0804">Transcription</keyword>
<dbReference type="PANTHER" id="PTHR21277">
    <property type="entry name" value="TRANSCRIPTIONAL ADAPTER 1"/>
    <property type="match status" value="1"/>
</dbReference>
<accession>A0AAV3ZLI8</accession>
<comment type="similarity">
    <text evidence="2">Belongs to the TADA1 family.</text>
</comment>
<name>A0AAV3ZLI8_9GAST</name>
<dbReference type="EMBL" id="BLXT01002510">
    <property type="protein sequence ID" value="GFN95442.1"/>
    <property type="molecule type" value="Genomic_DNA"/>
</dbReference>
<dbReference type="AlphaFoldDB" id="A0AAV3ZLI8"/>
<comment type="caution">
    <text evidence="6">The sequence shown here is derived from an EMBL/GenBank/DDBJ whole genome shotgun (WGS) entry which is preliminary data.</text>
</comment>
<protein>
    <submittedName>
        <fullName evidence="6">Transcriptional adapter 1-like</fullName>
    </submittedName>
</protein>
<proteinExistence type="inferred from homology"/>
<keyword evidence="7" id="KW-1185">Reference proteome</keyword>
<dbReference type="GO" id="GO:0003713">
    <property type="term" value="F:transcription coactivator activity"/>
    <property type="evidence" value="ECO:0007669"/>
    <property type="project" value="TreeGrafter"/>
</dbReference>
<keyword evidence="3" id="KW-0805">Transcription regulation</keyword>
<reference evidence="6 7" key="1">
    <citation type="journal article" date="2021" name="Elife">
        <title>Chloroplast acquisition without the gene transfer in kleptoplastic sea slugs, Plakobranchus ocellatus.</title>
        <authorList>
            <person name="Maeda T."/>
            <person name="Takahashi S."/>
            <person name="Yoshida T."/>
            <person name="Shimamura S."/>
            <person name="Takaki Y."/>
            <person name="Nagai Y."/>
            <person name="Toyoda A."/>
            <person name="Suzuki Y."/>
            <person name="Arimoto A."/>
            <person name="Ishii H."/>
            <person name="Satoh N."/>
            <person name="Nishiyama T."/>
            <person name="Hasebe M."/>
            <person name="Maruyama T."/>
            <person name="Minagawa J."/>
            <person name="Obokata J."/>
            <person name="Shigenobu S."/>
        </authorList>
    </citation>
    <scope>NUCLEOTIDE SEQUENCE [LARGE SCALE GENOMIC DNA]</scope>
</reference>
<organism evidence="6 7">
    <name type="scientific">Plakobranchus ocellatus</name>
    <dbReference type="NCBI Taxonomy" id="259542"/>
    <lineage>
        <taxon>Eukaryota</taxon>
        <taxon>Metazoa</taxon>
        <taxon>Spiralia</taxon>
        <taxon>Lophotrochozoa</taxon>
        <taxon>Mollusca</taxon>
        <taxon>Gastropoda</taxon>
        <taxon>Heterobranchia</taxon>
        <taxon>Euthyneura</taxon>
        <taxon>Panpulmonata</taxon>
        <taxon>Sacoglossa</taxon>
        <taxon>Placobranchoidea</taxon>
        <taxon>Plakobranchidae</taxon>
        <taxon>Plakobranchus</taxon>
    </lineage>
</organism>
<gene>
    <name evidence="6" type="ORF">PoB_002194800</name>
</gene>
<dbReference type="GO" id="GO:0005634">
    <property type="term" value="C:nucleus"/>
    <property type="evidence" value="ECO:0007669"/>
    <property type="project" value="UniProtKB-SubCell"/>
</dbReference>
<dbReference type="Pfam" id="PF12767">
    <property type="entry name" value="SAGA-Tad1"/>
    <property type="match status" value="1"/>
</dbReference>
<feature type="non-terminal residue" evidence="6">
    <location>
        <position position="76"/>
    </location>
</feature>